<dbReference type="RefSeq" id="WP_111920913.1">
    <property type="nucleotide sequence ID" value="NZ_CAUWHR010000009.1"/>
</dbReference>
<dbReference type="SUPFAM" id="SSF55186">
    <property type="entry name" value="ThrRS/AlaRS common domain"/>
    <property type="match status" value="1"/>
</dbReference>
<keyword evidence="2" id="KW-1185">Reference proteome</keyword>
<keyword evidence="1" id="KW-0030">Aminoacyl-tRNA synthetase</keyword>
<dbReference type="EMBL" id="CP030280">
    <property type="protein sequence ID" value="AWY99479.1"/>
    <property type="molecule type" value="Genomic_DNA"/>
</dbReference>
<dbReference type="Proteomes" id="UP000250003">
    <property type="component" value="Chromosome"/>
</dbReference>
<proteinExistence type="predicted"/>
<dbReference type="GO" id="GO:0000166">
    <property type="term" value="F:nucleotide binding"/>
    <property type="evidence" value="ECO:0007669"/>
    <property type="project" value="InterPro"/>
</dbReference>
<evidence type="ECO:0000313" key="2">
    <source>
        <dbReference type="Proteomes" id="UP000250003"/>
    </source>
</evidence>
<gene>
    <name evidence="1" type="ORF">DQQ01_11160</name>
</gene>
<keyword evidence="1" id="KW-0436">Ligase</keyword>
<dbReference type="Gene3D" id="3.30.980.10">
    <property type="entry name" value="Threonyl-trna Synthetase, Chain A, domain 2"/>
    <property type="match status" value="1"/>
</dbReference>
<dbReference type="KEGG" id="blau:DQQ01_11160"/>
<accession>A0A2Z4UEV8</accession>
<sequence length="316" mass="35853">MAYSKQMQEGNLYSYYFAPRGNRRMADLGMQLSQMYLSPFDHIIGIIGDAGAGKSLLIKGMFPGVDLTNDDEGVNIRPLPLLHEDLEDPFSPHTYHLDIRFESAFTQMHVLAEAILEAAKNGKMVIVEHFELIFPFLKRNADLLVGIGEEIIITRPNMFGPLPENIAKIVHKSVGYRKAAHTLEDLCVHFMGEGYAQDGPRSDVRHGFVLEFEEKPDVDLYELERKVREAVAQDLPVSYYDEHHVQIGEYVLECLGPRMHISSTGKIGEFTLVKEYPQDPRNGYYMLIGLLGQHQSDDIQDFNRIDLSKQLSGQPK</sequence>
<dbReference type="InterPro" id="IPR018163">
    <property type="entry name" value="Thr/Ala-tRNA-synth_IIc_edit"/>
</dbReference>
<organism evidence="1 2">
    <name type="scientific">Blautia argi</name>
    <dbReference type="NCBI Taxonomy" id="1912897"/>
    <lineage>
        <taxon>Bacteria</taxon>
        <taxon>Bacillati</taxon>
        <taxon>Bacillota</taxon>
        <taxon>Clostridia</taxon>
        <taxon>Lachnospirales</taxon>
        <taxon>Lachnospiraceae</taxon>
        <taxon>Blautia</taxon>
    </lineage>
</organism>
<dbReference type="GO" id="GO:0004812">
    <property type="term" value="F:aminoacyl-tRNA ligase activity"/>
    <property type="evidence" value="ECO:0007669"/>
    <property type="project" value="UniProtKB-KW"/>
</dbReference>
<protein>
    <submittedName>
        <fullName evidence="1">Alanine-tRNA synthetase second additional domain-containing protein</fullName>
    </submittedName>
</protein>
<name>A0A2Z4UEV8_9FIRM</name>
<reference evidence="2" key="1">
    <citation type="submission" date="2018-06" db="EMBL/GenBank/DDBJ databases">
        <title>Description of Blautia argi sp. nov., a new anaerobic isolated from dog feces.</title>
        <authorList>
            <person name="Chang Y.-H."/>
            <person name="Paek J."/>
            <person name="Shin Y."/>
        </authorList>
    </citation>
    <scope>NUCLEOTIDE SEQUENCE [LARGE SCALE GENOMIC DNA]</scope>
    <source>
        <strain evidence="2">KCTC 15426</strain>
    </source>
</reference>
<dbReference type="OrthoDB" id="9789120at2"/>
<evidence type="ECO:0000313" key="1">
    <source>
        <dbReference type="EMBL" id="AWY99479.1"/>
    </source>
</evidence>
<dbReference type="AlphaFoldDB" id="A0A2Z4UEV8"/>